<sequence>MSSKECYENMLEGLVRQSGDELYKDSHLRDHHLQHFSVTAKKYLEDHAGFGVIPIALPPLVCKDRYHCAHVSIKESRIIYHKVASMSFLSCGVVQAHCKYGREAAINYAENNWGGDLLGPTWNTVTLSGGTLRVELEDGFYETRSFCGSFELHPSNI</sequence>
<dbReference type="EMBL" id="ML994664">
    <property type="protein sequence ID" value="KAF2179654.1"/>
    <property type="molecule type" value="Genomic_DNA"/>
</dbReference>
<protein>
    <submittedName>
        <fullName evidence="1">Uncharacterized protein</fullName>
    </submittedName>
</protein>
<reference evidence="1" key="1">
    <citation type="journal article" date="2020" name="Stud. Mycol.">
        <title>101 Dothideomycetes genomes: a test case for predicting lifestyles and emergence of pathogens.</title>
        <authorList>
            <person name="Haridas S."/>
            <person name="Albert R."/>
            <person name="Binder M."/>
            <person name="Bloem J."/>
            <person name="Labutti K."/>
            <person name="Salamov A."/>
            <person name="Andreopoulos B."/>
            <person name="Baker S."/>
            <person name="Barry K."/>
            <person name="Bills G."/>
            <person name="Bluhm B."/>
            <person name="Cannon C."/>
            <person name="Castanera R."/>
            <person name="Culley D."/>
            <person name="Daum C."/>
            <person name="Ezra D."/>
            <person name="Gonzalez J."/>
            <person name="Henrissat B."/>
            <person name="Kuo A."/>
            <person name="Liang C."/>
            <person name="Lipzen A."/>
            <person name="Lutzoni F."/>
            <person name="Magnuson J."/>
            <person name="Mondo S."/>
            <person name="Nolan M."/>
            <person name="Ohm R."/>
            <person name="Pangilinan J."/>
            <person name="Park H.-J."/>
            <person name="Ramirez L."/>
            <person name="Alfaro M."/>
            <person name="Sun H."/>
            <person name="Tritt A."/>
            <person name="Yoshinaga Y."/>
            <person name="Zwiers L.-H."/>
            <person name="Turgeon B."/>
            <person name="Goodwin S."/>
            <person name="Spatafora J."/>
            <person name="Crous P."/>
            <person name="Grigoriev I."/>
        </authorList>
    </citation>
    <scope>NUCLEOTIDE SEQUENCE</scope>
    <source>
        <strain evidence="1">CBS 207.26</strain>
    </source>
</reference>
<dbReference type="OrthoDB" id="3961604at2759"/>
<name>A0A6A6DJG6_9PEZI</name>
<keyword evidence="2" id="KW-1185">Reference proteome</keyword>
<evidence type="ECO:0000313" key="2">
    <source>
        <dbReference type="Proteomes" id="UP000800200"/>
    </source>
</evidence>
<gene>
    <name evidence="1" type="ORF">K469DRAFT_693895</name>
</gene>
<evidence type="ECO:0000313" key="1">
    <source>
        <dbReference type="EMBL" id="KAF2179654.1"/>
    </source>
</evidence>
<accession>A0A6A6DJG6</accession>
<dbReference type="Proteomes" id="UP000800200">
    <property type="component" value="Unassembled WGS sequence"/>
</dbReference>
<proteinExistence type="predicted"/>
<dbReference type="AlphaFoldDB" id="A0A6A6DJG6"/>
<organism evidence="1 2">
    <name type="scientific">Zopfia rhizophila CBS 207.26</name>
    <dbReference type="NCBI Taxonomy" id="1314779"/>
    <lineage>
        <taxon>Eukaryota</taxon>
        <taxon>Fungi</taxon>
        <taxon>Dikarya</taxon>
        <taxon>Ascomycota</taxon>
        <taxon>Pezizomycotina</taxon>
        <taxon>Dothideomycetes</taxon>
        <taxon>Dothideomycetes incertae sedis</taxon>
        <taxon>Zopfiaceae</taxon>
        <taxon>Zopfia</taxon>
    </lineage>
</organism>